<evidence type="ECO:0000313" key="4">
    <source>
        <dbReference type="Proteomes" id="UP001242995"/>
    </source>
</evidence>
<protein>
    <submittedName>
        <fullName evidence="1">Uncharacterized protein</fullName>
    </submittedName>
</protein>
<keyword evidence="3" id="KW-1185">Reference proteome</keyword>
<reference evidence="1 3" key="1">
    <citation type="submission" date="2023-07" db="EMBL/GenBank/DDBJ databases">
        <title>Sorghum-associated microbial communities from plants grown in Nebraska, USA.</title>
        <authorList>
            <person name="Schachtman D."/>
        </authorList>
    </citation>
    <scope>NUCLEOTIDE SEQUENCE</scope>
    <source>
        <strain evidence="1">DS1006</strain>
        <strain evidence="2 3">DS1016</strain>
    </source>
</reference>
<accession>A0AAW8DJP5</accession>
<gene>
    <name evidence="1" type="ORF">J2S90_002595</name>
    <name evidence="2" type="ORF">J2S93_000043</name>
</gene>
<comment type="caution">
    <text evidence="1">The sequence shown here is derived from an EMBL/GenBank/DDBJ whole genome shotgun (WGS) entry which is preliminary data.</text>
</comment>
<evidence type="ECO:0000313" key="1">
    <source>
        <dbReference type="EMBL" id="MDP9905624.1"/>
    </source>
</evidence>
<evidence type="ECO:0000313" key="2">
    <source>
        <dbReference type="EMBL" id="MDQ0178636.1"/>
    </source>
</evidence>
<dbReference type="AlphaFoldDB" id="A0AAW8DJP5"/>
<proteinExistence type="predicted"/>
<name>A0AAW8DJP5_9MICC</name>
<dbReference type="EMBL" id="JAUSRG010000006">
    <property type="protein sequence ID" value="MDP9905624.1"/>
    <property type="molecule type" value="Genomic_DNA"/>
</dbReference>
<evidence type="ECO:0000313" key="3">
    <source>
        <dbReference type="Proteomes" id="UP001230951"/>
    </source>
</evidence>
<dbReference type="EMBL" id="JAUSTF010000001">
    <property type="protein sequence ID" value="MDQ0178636.1"/>
    <property type="molecule type" value="Genomic_DNA"/>
</dbReference>
<dbReference type="Proteomes" id="UP001242995">
    <property type="component" value="Unassembled WGS sequence"/>
</dbReference>
<organism evidence="1 4">
    <name type="scientific">Arthrobacter bambusae</name>
    <dbReference type="NCBI Taxonomy" id="1338426"/>
    <lineage>
        <taxon>Bacteria</taxon>
        <taxon>Bacillati</taxon>
        <taxon>Actinomycetota</taxon>
        <taxon>Actinomycetes</taxon>
        <taxon>Micrococcales</taxon>
        <taxon>Micrococcaceae</taxon>
        <taxon>Arthrobacter</taxon>
    </lineage>
</organism>
<sequence>MSRLVVLESNRIRHLAWMGLIGSSSSGPAIESGTFWIGELCEHHDADYWNESEQKVPTAEVGIMQPANGDCNARQEYCNDEQKVEDAEEVKPFAARRGSC</sequence>
<dbReference type="Proteomes" id="UP001230951">
    <property type="component" value="Unassembled WGS sequence"/>
</dbReference>